<evidence type="ECO:0000259" key="6">
    <source>
        <dbReference type="Pfam" id="PF03467"/>
    </source>
</evidence>
<feature type="region of interest" description="Disordered" evidence="5">
    <location>
        <begin position="1"/>
        <end position="78"/>
    </location>
</feature>
<feature type="compositionally biased region" description="Gly residues" evidence="5">
    <location>
        <begin position="9"/>
        <end position="20"/>
    </location>
</feature>
<dbReference type="Proteomes" id="UP000694408">
    <property type="component" value="Unplaced"/>
</dbReference>
<dbReference type="OMA" id="ICRVATN"/>
<evidence type="ECO:0000256" key="2">
    <source>
        <dbReference type="ARBA" id="ARBA00005991"/>
    </source>
</evidence>
<comment type="subcellular location">
    <subcellularLocation>
        <location evidence="1">Nucleus</location>
    </subcellularLocation>
</comment>
<evidence type="ECO:0000256" key="1">
    <source>
        <dbReference type="ARBA" id="ARBA00004123"/>
    </source>
</evidence>
<keyword evidence="8" id="KW-1185">Reference proteome</keyword>
<dbReference type="Pfam" id="PF03467">
    <property type="entry name" value="Smg4_UPF3"/>
    <property type="match status" value="1"/>
</dbReference>
<keyword evidence="3" id="KW-0866">Nonsense-mediated mRNA decay</keyword>
<dbReference type="InterPro" id="IPR005120">
    <property type="entry name" value="UPF3_dom"/>
</dbReference>
<organism evidence="7 8">
    <name type="scientific">Junco hyemalis</name>
    <name type="common">Dark-eyed junco</name>
    <dbReference type="NCBI Taxonomy" id="40217"/>
    <lineage>
        <taxon>Eukaryota</taxon>
        <taxon>Metazoa</taxon>
        <taxon>Chordata</taxon>
        <taxon>Craniata</taxon>
        <taxon>Vertebrata</taxon>
        <taxon>Euteleostomi</taxon>
        <taxon>Archelosauria</taxon>
        <taxon>Archosauria</taxon>
        <taxon>Dinosauria</taxon>
        <taxon>Saurischia</taxon>
        <taxon>Theropoda</taxon>
        <taxon>Coelurosauria</taxon>
        <taxon>Aves</taxon>
        <taxon>Neognathae</taxon>
        <taxon>Neoaves</taxon>
        <taxon>Telluraves</taxon>
        <taxon>Australaves</taxon>
        <taxon>Passeriformes</taxon>
        <taxon>Passerellidae</taxon>
        <taxon>Junco</taxon>
    </lineage>
</organism>
<protein>
    <recommendedName>
        <fullName evidence="6">UPF3 domain-containing protein</fullName>
    </recommendedName>
</protein>
<dbReference type="PANTHER" id="PTHR13112:SF2">
    <property type="entry name" value="REGULATOR OF NONSENSE TRANSCRIPTS 3A"/>
    <property type="match status" value="1"/>
</dbReference>
<dbReference type="PANTHER" id="PTHR13112">
    <property type="entry name" value="UPF3 REGULATOR OF NONSENSE TRANSCRIPTS-LIKE PROTEIN"/>
    <property type="match status" value="1"/>
</dbReference>
<comment type="similarity">
    <text evidence="2">Belongs to the RENT3 family.</text>
</comment>
<keyword evidence="4" id="KW-0539">Nucleus</keyword>
<dbReference type="GO" id="GO:0000184">
    <property type="term" value="P:nuclear-transcribed mRNA catabolic process, nonsense-mediated decay"/>
    <property type="evidence" value="ECO:0007669"/>
    <property type="project" value="UniProtKB-KW"/>
</dbReference>
<dbReference type="InterPro" id="IPR012677">
    <property type="entry name" value="Nucleotide-bd_a/b_plait_sf"/>
</dbReference>
<feature type="compositionally biased region" description="Pro residues" evidence="5">
    <location>
        <begin position="44"/>
        <end position="66"/>
    </location>
</feature>
<reference evidence="7" key="1">
    <citation type="submission" date="2025-08" db="UniProtKB">
        <authorList>
            <consortium name="Ensembl"/>
        </authorList>
    </citation>
    <scope>IDENTIFICATION</scope>
</reference>
<dbReference type="Ensembl" id="ENSJHYT00000004957.1">
    <property type="protein sequence ID" value="ENSJHYP00000004021.1"/>
    <property type="gene ID" value="ENSJHYG00000003331.1"/>
</dbReference>
<reference evidence="7" key="2">
    <citation type="submission" date="2025-09" db="UniProtKB">
        <authorList>
            <consortium name="Ensembl"/>
        </authorList>
    </citation>
    <scope>IDENTIFICATION</scope>
</reference>
<dbReference type="GO" id="GO:0042162">
    <property type="term" value="F:telomeric DNA binding"/>
    <property type="evidence" value="ECO:0007669"/>
    <property type="project" value="TreeGrafter"/>
</dbReference>
<evidence type="ECO:0000256" key="3">
    <source>
        <dbReference type="ARBA" id="ARBA00023161"/>
    </source>
</evidence>
<evidence type="ECO:0000313" key="7">
    <source>
        <dbReference type="Ensembl" id="ENSJHYP00000004021.1"/>
    </source>
</evidence>
<dbReference type="InterPro" id="IPR035979">
    <property type="entry name" value="RBD_domain_sf"/>
</dbReference>
<evidence type="ECO:0000256" key="4">
    <source>
        <dbReference type="ARBA" id="ARBA00023242"/>
    </source>
</evidence>
<dbReference type="AlphaFoldDB" id="A0A8C5II92"/>
<evidence type="ECO:0000313" key="8">
    <source>
        <dbReference type="Proteomes" id="UP000694408"/>
    </source>
</evidence>
<evidence type="ECO:0000256" key="5">
    <source>
        <dbReference type="SAM" id="MobiDB-lite"/>
    </source>
</evidence>
<sequence>MRSEREAGQGQGLGLGSGRGGGRDSRPMDAPLLQESPRRDTDAPPNPPPTSPPSPLPLPPPPPLHPAPGKQREEKKTALSKVVIRRLPPCLTKEQLEEQLHPLPAHDYFEFCTADPRFGISCSG</sequence>
<dbReference type="Gene3D" id="3.30.70.330">
    <property type="match status" value="1"/>
</dbReference>
<feature type="domain" description="UPF3" evidence="6">
    <location>
        <begin position="80"/>
        <end position="115"/>
    </location>
</feature>
<name>A0A8C5II92_JUNHY</name>
<dbReference type="GO" id="GO:0005737">
    <property type="term" value="C:cytoplasm"/>
    <property type="evidence" value="ECO:0007669"/>
    <property type="project" value="TreeGrafter"/>
</dbReference>
<dbReference type="SUPFAM" id="SSF54928">
    <property type="entry name" value="RNA-binding domain, RBD"/>
    <property type="match status" value="1"/>
</dbReference>
<accession>A0A8C5II92</accession>
<dbReference type="GO" id="GO:0045727">
    <property type="term" value="P:positive regulation of translation"/>
    <property type="evidence" value="ECO:0007669"/>
    <property type="project" value="TreeGrafter"/>
</dbReference>
<dbReference type="InterPro" id="IPR039722">
    <property type="entry name" value="Upf3"/>
</dbReference>
<dbReference type="GO" id="GO:0005730">
    <property type="term" value="C:nucleolus"/>
    <property type="evidence" value="ECO:0007669"/>
    <property type="project" value="TreeGrafter"/>
</dbReference>
<proteinExistence type="inferred from homology"/>